<proteinExistence type="predicted"/>
<feature type="region of interest" description="Disordered" evidence="1">
    <location>
        <begin position="21"/>
        <end position="40"/>
    </location>
</feature>
<evidence type="ECO:0000256" key="2">
    <source>
        <dbReference type="SAM" id="Phobius"/>
    </source>
</evidence>
<dbReference type="EMBL" id="JAGKQH010000014">
    <property type="protein sequence ID" value="KAG6581554.1"/>
    <property type="molecule type" value="Genomic_DNA"/>
</dbReference>
<protein>
    <recommendedName>
        <fullName evidence="5">Endochitinase A-like</fullName>
    </recommendedName>
</protein>
<reference evidence="3 4" key="1">
    <citation type="journal article" date="2021" name="Hortic Res">
        <title>The domestication of Cucurbita argyrosperma as revealed by the genome of its wild relative.</title>
        <authorList>
            <person name="Barrera-Redondo J."/>
            <person name="Sanchez-de la Vega G."/>
            <person name="Aguirre-Liguori J.A."/>
            <person name="Castellanos-Morales G."/>
            <person name="Gutierrez-Guerrero Y.T."/>
            <person name="Aguirre-Dugua X."/>
            <person name="Aguirre-Planter E."/>
            <person name="Tenaillon M.I."/>
            <person name="Lira-Saade R."/>
            <person name="Eguiarte L.E."/>
        </authorList>
    </citation>
    <scope>NUCLEOTIDE SEQUENCE [LARGE SCALE GENOMIC DNA]</scope>
    <source>
        <strain evidence="3">JBR-2021</strain>
    </source>
</reference>
<keyword evidence="2" id="KW-0812">Transmembrane</keyword>
<evidence type="ECO:0000313" key="3">
    <source>
        <dbReference type="EMBL" id="KAG6581554.1"/>
    </source>
</evidence>
<feature type="transmembrane region" description="Helical" evidence="2">
    <location>
        <begin position="170"/>
        <end position="198"/>
    </location>
</feature>
<feature type="non-terminal residue" evidence="3">
    <location>
        <position position="1"/>
    </location>
</feature>
<organism evidence="3 4">
    <name type="scientific">Cucurbita argyrosperma subsp. sororia</name>
    <dbReference type="NCBI Taxonomy" id="37648"/>
    <lineage>
        <taxon>Eukaryota</taxon>
        <taxon>Viridiplantae</taxon>
        <taxon>Streptophyta</taxon>
        <taxon>Embryophyta</taxon>
        <taxon>Tracheophyta</taxon>
        <taxon>Spermatophyta</taxon>
        <taxon>Magnoliopsida</taxon>
        <taxon>eudicotyledons</taxon>
        <taxon>Gunneridae</taxon>
        <taxon>Pentapetalae</taxon>
        <taxon>rosids</taxon>
        <taxon>fabids</taxon>
        <taxon>Cucurbitales</taxon>
        <taxon>Cucurbitaceae</taxon>
        <taxon>Cucurbiteae</taxon>
        <taxon>Cucurbita</taxon>
    </lineage>
</organism>
<feature type="region of interest" description="Disordered" evidence="1">
    <location>
        <begin position="90"/>
        <end position="133"/>
    </location>
</feature>
<name>A0AAV6MHA9_9ROSI</name>
<keyword evidence="2" id="KW-0472">Membrane</keyword>
<evidence type="ECO:0008006" key="5">
    <source>
        <dbReference type="Google" id="ProtNLM"/>
    </source>
</evidence>
<gene>
    <name evidence="3" type="ORF">SDJN03_21556</name>
</gene>
<dbReference type="PANTHER" id="PTHR34379:SF3">
    <property type="entry name" value="PROTEIN, PUTATIVE-RELATED"/>
    <property type="match status" value="1"/>
</dbReference>
<keyword evidence="2" id="KW-1133">Transmembrane helix</keyword>
<evidence type="ECO:0000313" key="4">
    <source>
        <dbReference type="Proteomes" id="UP000685013"/>
    </source>
</evidence>
<dbReference type="InterPro" id="IPR040411">
    <property type="entry name" value="At5g23160-like"/>
</dbReference>
<dbReference type="Proteomes" id="UP000685013">
    <property type="component" value="Chromosome 14"/>
</dbReference>
<accession>A0AAV6MHA9</accession>
<feature type="compositionally biased region" description="Polar residues" evidence="1">
    <location>
        <begin position="103"/>
        <end position="117"/>
    </location>
</feature>
<dbReference type="AlphaFoldDB" id="A0AAV6MHA9"/>
<evidence type="ECO:0000256" key="1">
    <source>
        <dbReference type="SAM" id="MobiDB-lite"/>
    </source>
</evidence>
<dbReference type="PANTHER" id="PTHR34379">
    <property type="entry name" value="OS07G0553800 PROTEIN"/>
    <property type="match status" value="1"/>
</dbReference>
<keyword evidence="4" id="KW-1185">Reference proteome</keyword>
<comment type="caution">
    <text evidence="3">The sequence shown here is derived from an EMBL/GenBank/DDBJ whole genome shotgun (WGS) entry which is preliminary data.</text>
</comment>
<sequence>MAESSDKPRLHFLFRCFRSSPNVQRQKAHPIASPNRRTPSLRFRFKKSSATVPLDAAVPCHDELSLSPEFNTSPPPPLIKGEIIVDSGCKTIKPSKTRKKSESTQSNPKSESTQSDSTAEKKTSPSLHSEKGLKKSISHLPTAAAALTTSLPSSDRWKPPTNSPNKKFDLVIVIVAVAIVVLWGRLCAILCTAALFYLRRCLRSKAELDVVVDGGGAFGRVSSEV</sequence>
<feature type="compositionally biased region" description="Basic and acidic residues" evidence="1">
    <location>
        <begin position="118"/>
        <end position="133"/>
    </location>
</feature>